<evidence type="ECO:0000313" key="2">
    <source>
        <dbReference type="EMBL" id="GAH27229.1"/>
    </source>
</evidence>
<sequence length="83" mass="9237">EQEFIMFCHDCGFKIKDQDLTECPECSCIISSGLSSGNNPGKEGIFQDIENILNNDELSELRESSGVEEEEIMQLHSGHSVKS</sequence>
<feature type="non-terminal residue" evidence="2">
    <location>
        <position position="1"/>
    </location>
</feature>
<comment type="caution">
    <text evidence="2">The sequence shown here is derived from an EMBL/GenBank/DDBJ whole genome shotgun (WGS) entry which is preliminary data.</text>
</comment>
<accession>X1FCU2</accession>
<gene>
    <name evidence="2" type="ORF">S01H4_65611</name>
</gene>
<evidence type="ECO:0000256" key="1">
    <source>
        <dbReference type="SAM" id="MobiDB-lite"/>
    </source>
</evidence>
<dbReference type="EMBL" id="BART01040220">
    <property type="protein sequence ID" value="GAH27229.1"/>
    <property type="molecule type" value="Genomic_DNA"/>
</dbReference>
<feature type="region of interest" description="Disordered" evidence="1">
    <location>
        <begin position="60"/>
        <end position="83"/>
    </location>
</feature>
<organism evidence="2">
    <name type="scientific">marine sediment metagenome</name>
    <dbReference type="NCBI Taxonomy" id="412755"/>
    <lineage>
        <taxon>unclassified sequences</taxon>
        <taxon>metagenomes</taxon>
        <taxon>ecological metagenomes</taxon>
    </lineage>
</organism>
<name>X1FCU2_9ZZZZ</name>
<reference evidence="2" key="1">
    <citation type="journal article" date="2014" name="Front. Microbiol.">
        <title>High frequency of phylogenetically diverse reductive dehalogenase-homologous genes in deep subseafloor sedimentary metagenomes.</title>
        <authorList>
            <person name="Kawai M."/>
            <person name="Futagami T."/>
            <person name="Toyoda A."/>
            <person name="Takaki Y."/>
            <person name="Nishi S."/>
            <person name="Hori S."/>
            <person name="Arai W."/>
            <person name="Tsubouchi T."/>
            <person name="Morono Y."/>
            <person name="Uchiyama I."/>
            <person name="Ito T."/>
            <person name="Fujiyama A."/>
            <person name="Inagaki F."/>
            <person name="Takami H."/>
        </authorList>
    </citation>
    <scope>NUCLEOTIDE SEQUENCE</scope>
    <source>
        <strain evidence="2">Expedition CK06-06</strain>
    </source>
</reference>
<proteinExistence type="predicted"/>
<dbReference type="AlphaFoldDB" id="X1FCU2"/>
<protein>
    <submittedName>
        <fullName evidence="2">Uncharacterized protein</fullName>
    </submittedName>
</protein>